<reference evidence="3" key="1">
    <citation type="journal article" date="2019" name="Int. J. Syst. Evol. Microbiol.">
        <title>The Global Catalogue of Microorganisms (GCM) 10K type strain sequencing project: providing services to taxonomists for standard genome sequencing and annotation.</title>
        <authorList>
            <consortium name="The Broad Institute Genomics Platform"/>
            <consortium name="The Broad Institute Genome Sequencing Center for Infectious Disease"/>
            <person name="Wu L."/>
            <person name="Ma J."/>
        </authorList>
    </citation>
    <scope>NUCLEOTIDE SEQUENCE [LARGE SCALE GENOMIC DNA]</scope>
    <source>
        <strain evidence="3">ZS-22-S1</strain>
    </source>
</reference>
<comment type="caution">
    <text evidence="2">The sequence shown here is derived from an EMBL/GenBank/DDBJ whole genome shotgun (WGS) entry which is preliminary data.</text>
</comment>
<organism evidence="2 3">
    <name type="scientific">Actinophytocola glycyrrhizae</name>
    <dbReference type="NCBI Taxonomy" id="2044873"/>
    <lineage>
        <taxon>Bacteria</taxon>
        <taxon>Bacillati</taxon>
        <taxon>Actinomycetota</taxon>
        <taxon>Actinomycetes</taxon>
        <taxon>Pseudonocardiales</taxon>
        <taxon>Pseudonocardiaceae</taxon>
    </lineage>
</organism>
<dbReference type="SUPFAM" id="SSF54909">
    <property type="entry name" value="Dimeric alpha+beta barrel"/>
    <property type="match status" value="1"/>
</dbReference>
<evidence type="ECO:0000259" key="1">
    <source>
        <dbReference type="Pfam" id="PF03992"/>
    </source>
</evidence>
<keyword evidence="2" id="KW-0560">Oxidoreductase</keyword>
<dbReference type="RefSeq" id="WP_378054041.1">
    <property type="nucleotide sequence ID" value="NZ_JBHSIS010000002.1"/>
</dbReference>
<feature type="domain" description="ABM" evidence="1">
    <location>
        <begin position="3"/>
        <end position="66"/>
    </location>
</feature>
<keyword evidence="2" id="KW-0503">Monooxygenase</keyword>
<dbReference type="Proteomes" id="UP001595859">
    <property type="component" value="Unassembled WGS sequence"/>
</dbReference>
<dbReference type="EC" id="1.-.-.-" evidence="2"/>
<dbReference type="GO" id="GO:0004497">
    <property type="term" value="F:monooxygenase activity"/>
    <property type="evidence" value="ECO:0007669"/>
    <property type="project" value="UniProtKB-KW"/>
</dbReference>
<name>A0ABV9RST8_9PSEU</name>
<dbReference type="Gene3D" id="3.30.70.100">
    <property type="match status" value="1"/>
</dbReference>
<protein>
    <submittedName>
        <fullName evidence="2">Quinol monooxygenase</fullName>
        <ecNumber evidence="2">1.-.-.-</ecNumber>
    </submittedName>
</protein>
<evidence type="ECO:0000313" key="3">
    <source>
        <dbReference type="Proteomes" id="UP001595859"/>
    </source>
</evidence>
<dbReference type="Pfam" id="PF03992">
    <property type="entry name" value="ABM"/>
    <property type="match status" value="1"/>
</dbReference>
<dbReference type="InterPro" id="IPR007138">
    <property type="entry name" value="ABM_dom"/>
</dbReference>
<dbReference type="EMBL" id="JBHSIS010000002">
    <property type="protein sequence ID" value="MFC4852380.1"/>
    <property type="molecule type" value="Genomic_DNA"/>
</dbReference>
<accession>A0ABV9RST8</accession>
<sequence length="109" mass="11914">MSIFVRGRFDARDGRRAEFEEIALALAARAADEPGTRTYRWLSAGEGSYIVIEEYVDEAAAMAHNEGVADLLTRVPDCAELVLAEVYGPSTLAWAEGKPRVTLHPDFSG</sequence>
<evidence type="ECO:0000313" key="2">
    <source>
        <dbReference type="EMBL" id="MFC4852380.1"/>
    </source>
</evidence>
<dbReference type="InterPro" id="IPR011008">
    <property type="entry name" value="Dimeric_a/b-barrel"/>
</dbReference>
<proteinExistence type="predicted"/>
<gene>
    <name evidence="2" type="ORF">ACFPCV_02610</name>
</gene>
<keyword evidence="3" id="KW-1185">Reference proteome</keyword>